<protein>
    <submittedName>
        <fullName evidence="1">Uncharacterized protein</fullName>
    </submittedName>
</protein>
<comment type="caution">
    <text evidence="1">The sequence shown here is derived from an EMBL/GenBank/DDBJ whole genome shotgun (WGS) entry which is preliminary data.</text>
</comment>
<organism evidence="1 2">
    <name type="scientific">Naganishia vaughanmartiniae</name>
    <dbReference type="NCBI Taxonomy" id="1424756"/>
    <lineage>
        <taxon>Eukaryota</taxon>
        <taxon>Fungi</taxon>
        <taxon>Dikarya</taxon>
        <taxon>Basidiomycota</taxon>
        <taxon>Agaricomycotina</taxon>
        <taxon>Tremellomycetes</taxon>
        <taxon>Filobasidiales</taxon>
        <taxon>Filobasidiaceae</taxon>
        <taxon>Naganishia</taxon>
    </lineage>
</organism>
<dbReference type="EMBL" id="JASBWU010000005">
    <property type="protein sequence ID" value="KAJ9121798.1"/>
    <property type="molecule type" value="Genomic_DNA"/>
</dbReference>
<evidence type="ECO:0000313" key="1">
    <source>
        <dbReference type="EMBL" id="KAJ9121798.1"/>
    </source>
</evidence>
<gene>
    <name evidence="1" type="ORF">QFC22_002421</name>
</gene>
<proteinExistence type="predicted"/>
<sequence length="120" mass="13022">MTQATTQADPVIDLFSDEWQDFFQSDAYLAWYGQALANGSLDNLNCDSDPPNLDPVRLCTEPQPMPGGQGVTYYDSDSDSDSGSEDMEDHLVDKSITGDDHPDADGAAAQLAVDVRFEKA</sequence>
<keyword evidence="2" id="KW-1185">Reference proteome</keyword>
<accession>A0ACC2XDC9</accession>
<evidence type="ECO:0000313" key="2">
    <source>
        <dbReference type="Proteomes" id="UP001243375"/>
    </source>
</evidence>
<dbReference type="Proteomes" id="UP001243375">
    <property type="component" value="Unassembled WGS sequence"/>
</dbReference>
<name>A0ACC2XDC9_9TREE</name>
<reference evidence="1" key="1">
    <citation type="submission" date="2023-04" db="EMBL/GenBank/DDBJ databases">
        <title>Draft Genome sequencing of Naganishia species isolated from polar environments using Oxford Nanopore Technology.</title>
        <authorList>
            <person name="Leo P."/>
            <person name="Venkateswaran K."/>
        </authorList>
    </citation>
    <scope>NUCLEOTIDE SEQUENCE</scope>
    <source>
        <strain evidence="1">MNA-CCFEE 5425</strain>
    </source>
</reference>